<evidence type="ECO:0000313" key="2">
    <source>
        <dbReference type="Proteomes" id="UP000824533"/>
    </source>
</evidence>
<organism evidence="1 2">
    <name type="scientific">Dendrolimus kikuchii</name>
    <dbReference type="NCBI Taxonomy" id="765133"/>
    <lineage>
        <taxon>Eukaryota</taxon>
        <taxon>Metazoa</taxon>
        <taxon>Ecdysozoa</taxon>
        <taxon>Arthropoda</taxon>
        <taxon>Hexapoda</taxon>
        <taxon>Insecta</taxon>
        <taxon>Pterygota</taxon>
        <taxon>Neoptera</taxon>
        <taxon>Endopterygota</taxon>
        <taxon>Lepidoptera</taxon>
        <taxon>Glossata</taxon>
        <taxon>Ditrysia</taxon>
        <taxon>Bombycoidea</taxon>
        <taxon>Lasiocampidae</taxon>
        <taxon>Dendrolimus</taxon>
    </lineage>
</organism>
<reference evidence="1 2" key="1">
    <citation type="journal article" date="2021" name="Front. Genet.">
        <title>Chromosome-Level Genome Assembly Reveals Significant Gene Expansion in the Toll and IMD Signaling Pathways of Dendrolimus kikuchii.</title>
        <authorList>
            <person name="Zhou J."/>
            <person name="Wu P."/>
            <person name="Xiong Z."/>
            <person name="Liu N."/>
            <person name="Zhao N."/>
            <person name="Ji M."/>
            <person name="Qiu Y."/>
            <person name="Yang B."/>
        </authorList>
    </citation>
    <scope>NUCLEOTIDE SEQUENCE [LARGE SCALE GENOMIC DNA]</scope>
    <source>
        <strain evidence="1">Ann1</strain>
    </source>
</reference>
<protein>
    <submittedName>
        <fullName evidence="1">Uncharacterized protein</fullName>
    </submittedName>
</protein>
<accession>A0ACC1CFY3</accession>
<evidence type="ECO:0000313" key="1">
    <source>
        <dbReference type="EMBL" id="KAJ0170397.1"/>
    </source>
</evidence>
<keyword evidence="2" id="KW-1185">Reference proteome</keyword>
<gene>
    <name evidence="1" type="ORF">K1T71_013768</name>
</gene>
<name>A0ACC1CFY3_9NEOP</name>
<dbReference type="EMBL" id="CM034413">
    <property type="protein sequence ID" value="KAJ0170397.1"/>
    <property type="molecule type" value="Genomic_DNA"/>
</dbReference>
<comment type="caution">
    <text evidence="1">The sequence shown here is derived from an EMBL/GenBank/DDBJ whole genome shotgun (WGS) entry which is preliminary data.</text>
</comment>
<sequence length="322" mass="34895">MEEANKLPLKRVELSLTKFNEVAIPHHLDLLRQHKANIIKYEQNGDYARVRSEQMHARRVSSQLRTLLGEMEALRRQVRSDDWQQFDKRTQHSRDLTLKAIMDYLGVIESSCRALVSAARVEALEAHRSDTSPLVIERQGMEQAVAGSAVSTESVGLVHHGHPDEAQEPETPLLQLQLDQRELELRSREAALRGWRELQAEIRALHDAWQHVQAAAMAQRDQVALSAARVHVAAENVAVARGSLGAAERLKAGAMGAGGALVGALVGGPMGLVVGAKAGAAALVAGSLLGYVGGRLLGDRRRAQLAAPDGAPAAPDEHDKRA</sequence>
<dbReference type="Proteomes" id="UP000824533">
    <property type="component" value="Linkage Group LG27"/>
</dbReference>
<proteinExistence type="predicted"/>